<sequence>MYYREKVTIRIDDQPVEAWVYVGNREVFADDIPDPSRKAGASEKKECLFTVEPLPNLESYSSPNPFLLGEIASTEKLLSGKEPTFSGNNEKDIEPIAEETLTAHPDLFKLVDFLNNTLSDRSLRFTLSENGDTMTISVFAI</sequence>
<accession>A0ABR7T5A8</accession>
<protein>
    <submittedName>
        <fullName evidence="1">DUF4264 family protein</fullName>
    </submittedName>
</protein>
<proteinExistence type="predicted"/>
<evidence type="ECO:0000313" key="2">
    <source>
        <dbReference type="Proteomes" id="UP000617402"/>
    </source>
</evidence>
<keyword evidence="2" id="KW-1185">Reference proteome</keyword>
<name>A0ABR7T5A8_HELCL</name>
<evidence type="ECO:0000313" key="1">
    <source>
        <dbReference type="EMBL" id="MBC9785974.1"/>
    </source>
</evidence>
<comment type="caution">
    <text evidence="1">The sequence shown here is derived from an EMBL/GenBank/DDBJ whole genome shotgun (WGS) entry which is preliminary data.</text>
</comment>
<dbReference type="Pfam" id="PF14084">
    <property type="entry name" value="DUF4264"/>
    <property type="match status" value="1"/>
</dbReference>
<reference evidence="1 2" key="1">
    <citation type="submission" date="2020-07" db="EMBL/GenBank/DDBJ databases">
        <title>Draft whole-genome sequence of Heliobacterium chlorum DSM 3682, type strain.</title>
        <authorList>
            <person name="Kyndt J.A."/>
            <person name="Meyer T.E."/>
            <person name="Imhoff J.F."/>
        </authorList>
    </citation>
    <scope>NUCLEOTIDE SEQUENCE [LARGE SCALE GENOMIC DNA]</scope>
    <source>
        <strain evidence="1 2">DSM 3682</strain>
    </source>
</reference>
<dbReference type="InterPro" id="IPR012190">
    <property type="entry name" value="UCP036698"/>
</dbReference>
<dbReference type="EMBL" id="JACVHF010000022">
    <property type="protein sequence ID" value="MBC9785974.1"/>
    <property type="molecule type" value="Genomic_DNA"/>
</dbReference>
<organism evidence="1 2">
    <name type="scientific">Heliobacterium chlorum</name>
    <dbReference type="NCBI Taxonomy" id="2698"/>
    <lineage>
        <taxon>Bacteria</taxon>
        <taxon>Bacillati</taxon>
        <taxon>Bacillota</taxon>
        <taxon>Clostridia</taxon>
        <taxon>Eubacteriales</taxon>
        <taxon>Heliobacteriaceae</taxon>
        <taxon>Heliobacterium</taxon>
    </lineage>
</organism>
<gene>
    <name evidence="1" type="ORF">H1S01_15930</name>
</gene>
<dbReference type="Proteomes" id="UP000617402">
    <property type="component" value="Unassembled WGS sequence"/>
</dbReference>